<organism evidence="3 4">
    <name type="scientific">Sordaria brevicollis</name>
    <dbReference type="NCBI Taxonomy" id="83679"/>
    <lineage>
        <taxon>Eukaryota</taxon>
        <taxon>Fungi</taxon>
        <taxon>Dikarya</taxon>
        <taxon>Ascomycota</taxon>
        <taxon>Pezizomycotina</taxon>
        <taxon>Sordariomycetes</taxon>
        <taxon>Sordariomycetidae</taxon>
        <taxon>Sordariales</taxon>
        <taxon>Sordariaceae</taxon>
        <taxon>Sordaria</taxon>
    </lineage>
</organism>
<keyword evidence="2" id="KW-0472">Membrane</keyword>
<dbReference type="AlphaFoldDB" id="A0AAE0PBK9"/>
<feature type="compositionally biased region" description="Basic and acidic residues" evidence="1">
    <location>
        <begin position="574"/>
        <end position="583"/>
    </location>
</feature>
<feature type="compositionally biased region" description="Basic and acidic residues" evidence="1">
    <location>
        <begin position="591"/>
        <end position="604"/>
    </location>
</feature>
<keyword evidence="2" id="KW-1133">Transmembrane helix</keyword>
<sequence length="604" mass="67217">MKPCNFQEFLSFFSSRVLHRGPRILLQLIFGSTLIFATLLVIRRGFGDGLSSSNPFKWTADDESTNVVKDDKLHYEFLSPQNPGGLRMVVFGGDDVATPAWTRGEKEMRREGWTEVMCRELKCSHYLSFIPPNIHPPAHTLISNAIYVEAVRQTLQNTTKLKKTHGPGYDYSFQPHLFPVSKLLPDLSVQVTSFLDLQNSTTFPRANQTIYVFNIGQWDIWSLASLPLDTGITVLNQLVSHVVDQVDRLYDAATTLPLPVSSPPPNQKIASRESEKTKKGPMKIIDPEVYHPKPKKPVAAISSKSKVTGPKPEHFRVFFPALFDVTLAPGWNLERPETPEPNSKAEQMRNAARLTQRWNGEMGEGLWRWTEEGDEKHDPEENKKRREMDEGGRKRAAVAQPKNNQQTEKEKGAVDGEGKKRRKLVRDFITYDLPSYLLTALVEGQLRDSGLSDGNGNGRQQPVGKWYKEVTKPCVMPVGGNDDETILGSEEGSVSNSKATAAAAQGVGQGKTSGQARRAVAGVKKETAAAGKAGKTGEERKEMVCNNPDDHLFYTPLTLGTRAIREIGKEAAEEVRMREEKESVGPMGGNMKDEGVWKDVVDHV</sequence>
<evidence type="ECO:0000313" key="3">
    <source>
        <dbReference type="EMBL" id="KAK3396873.1"/>
    </source>
</evidence>
<evidence type="ECO:0000256" key="1">
    <source>
        <dbReference type="SAM" id="MobiDB-lite"/>
    </source>
</evidence>
<comment type="caution">
    <text evidence="3">The sequence shown here is derived from an EMBL/GenBank/DDBJ whole genome shotgun (WGS) entry which is preliminary data.</text>
</comment>
<reference evidence="3" key="2">
    <citation type="submission" date="2023-07" db="EMBL/GenBank/DDBJ databases">
        <authorList>
            <consortium name="Lawrence Berkeley National Laboratory"/>
            <person name="Haridas S."/>
            <person name="Hensen N."/>
            <person name="Bonometti L."/>
            <person name="Westerberg I."/>
            <person name="Brannstrom I.O."/>
            <person name="Guillou S."/>
            <person name="Cros-Aarteil S."/>
            <person name="Calhoun S."/>
            <person name="Kuo A."/>
            <person name="Mondo S."/>
            <person name="Pangilinan J."/>
            <person name="Riley R."/>
            <person name="LaButti K."/>
            <person name="Andreopoulos B."/>
            <person name="Lipzen A."/>
            <person name="Chen C."/>
            <person name="Yanf M."/>
            <person name="Daum C."/>
            <person name="Ng V."/>
            <person name="Clum A."/>
            <person name="Steindorff A."/>
            <person name="Ohm R."/>
            <person name="Martin F."/>
            <person name="Silar P."/>
            <person name="Natvig D."/>
            <person name="Lalanne C."/>
            <person name="Gautier V."/>
            <person name="Ament-velasquez S.L."/>
            <person name="Kruys A."/>
            <person name="Hutchinson M.I."/>
            <person name="Powell A.J."/>
            <person name="Barry K."/>
            <person name="Miller A.N."/>
            <person name="Grigoriev I.V."/>
            <person name="Debuchy R."/>
            <person name="Gladieux P."/>
            <person name="Thoren M.H."/>
            <person name="Johannesson H."/>
        </authorList>
    </citation>
    <scope>NUCLEOTIDE SEQUENCE</scope>
    <source>
        <strain evidence="3">FGSC 1904</strain>
    </source>
</reference>
<keyword evidence="2" id="KW-0812">Transmembrane</keyword>
<feature type="compositionally biased region" description="Basic and acidic residues" evidence="1">
    <location>
        <begin position="407"/>
        <end position="418"/>
    </location>
</feature>
<proteinExistence type="predicted"/>
<protein>
    <submittedName>
        <fullName evidence="3">Uncharacterized protein</fullName>
    </submittedName>
</protein>
<feature type="region of interest" description="Disordered" evidence="1">
    <location>
        <begin position="364"/>
        <end position="418"/>
    </location>
</feature>
<accession>A0AAE0PBK9</accession>
<feature type="compositionally biased region" description="Basic and acidic residues" evidence="1">
    <location>
        <begin position="369"/>
        <end position="393"/>
    </location>
</feature>
<evidence type="ECO:0000256" key="2">
    <source>
        <dbReference type="SAM" id="Phobius"/>
    </source>
</evidence>
<dbReference type="EMBL" id="JAUTDP010000008">
    <property type="protein sequence ID" value="KAK3396873.1"/>
    <property type="molecule type" value="Genomic_DNA"/>
</dbReference>
<feature type="region of interest" description="Disordered" evidence="1">
    <location>
        <begin position="574"/>
        <end position="604"/>
    </location>
</feature>
<gene>
    <name evidence="3" type="ORF">B0T20DRAFT_508091</name>
</gene>
<evidence type="ECO:0000313" key="4">
    <source>
        <dbReference type="Proteomes" id="UP001281003"/>
    </source>
</evidence>
<reference evidence="3" key="1">
    <citation type="journal article" date="2023" name="Mol. Phylogenet. Evol.">
        <title>Genome-scale phylogeny and comparative genomics of the fungal order Sordariales.</title>
        <authorList>
            <person name="Hensen N."/>
            <person name="Bonometti L."/>
            <person name="Westerberg I."/>
            <person name="Brannstrom I.O."/>
            <person name="Guillou S."/>
            <person name="Cros-Aarteil S."/>
            <person name="Calhoun S."/>
            <person name="Haridas S."/>
            <person name="Kuo A."/>
            <person name="Mondo S."/>
            <person name="Pangilinan J."/>
            <person name="Riley R."/>
            <person name="LaButti K."/>
            <person name="Andreopoulos B."/>
            <person name="Lipzen A."/>
            <person name="Chen C."/>
            <person name="Yan M."/>
            <person name="Daum C."/>
            <person name="Ng V."/>
            <person name="Clum A."/>
            <person name="Steindorff A."/>
            <person name="Ohm R.A."/>
            <person name="Martin F."/>
            <person name="Silar P."/>
            <person name="Natvig D.O."/>
            <person name="Lalanne C."/>
            <person name="Gautier V."/>
            <person name="Ament-Velasquez S.L."/>
            <person name="Kruys A."/>
            <person name="Hutchinson M.I."/>
            <person name="Powell A.J."/>
            <person name="Barry K."/>
            <person name="Miller A.N."/>
            <person name="Grigoriev I.V."/>
            <person name="Debuchy R."/>
            <person name="Gladieux P."/>
            <person name="Hiltunen Thoren M."/>
            <person name="Johannesson H."/>
        </authorList>
    </citation>
    <scope>NUCLEOTIDE SEQUENCE</scope>
    <source>
        <strain evidence="3">FGSC 1904</strain>
    </source>
</reference>
<keyword evidence="4" id="KW-1185">Reference proteome</keyword>
<dbReference type="Proteomes" id="UP001281003">
    <property type="component" value="Unassembled WGS sequence"/>
</dbReference>
<feature type="transmembrane region" description="Helical" evidence="2">
    <location>
        <begin position="24"/>
        <end position="42"/>
    </location>
</feature>
<name>A0AAE0PBK9_SORBR</name>